<evidence type="ECO:0000313" key="1">
    <source>
        <dbReference type="EMBL" id="BBO81680.1"/>
    </source>
</evidence>
<gene>
    <name evidence="1" type="ORF">DSCO28_22460</name>
</gene>
<dbReference type="Proteomes" id="UP000425960">
    <property type="component" value="Chromosome"/>
</dbReference>
<dbReference type="EMBL" id="AP021876">
    <property type="protein sequence ID" value="BBO81680.1"/>
    <property type="molecule type" value="Genomic_DNA"/>
</dbReference>
<dbReference type="AlphaFoldDB" id="A0A5K7ZQA9"/>
<protein>
    <recommendedName>
        <fullName evidence="3">RNA-binding protein</fullName>
    </recommendedName>
</protein>
<dbReference type="PANTHER" id="PTHR36456">
    <property type="entry name" value="UPF0232 PROTEIN SCO3875"/>
    <property type="match status" value="1"/>
</dbReference>
<proteinExistence type="predicted"/>
<dbReference type="PANTHER" id="PTHR36456:SF1">
    <property type="entry name" value="UPF0232 PROTEIN SCO3875"/>
    <property type="match status" value="1"/>
</dbReference>
<reference evidence="1 2" key="1">
    <citation type="submission" date="2019-11" db="EMBL/GenBank/DDBJ databases">
        <title>Comparative genomics of hydrocarbon-degrading Desulfosarcina strains.</title>
        <authorList>
            <person name="Watanabe M."/>
            <person name="Kojima H."/>
            <person name="Fukui M."/>
        </authorList>
    </citation>
    <scope>NUCLEOTIDE SEQUENCE [LARGE SCALE GENOMIC DNA]</scope>
    <source>
        <strain evidence="1 2">28bB2T</strain>
    </source>
</reference>
<evidence type="ECO:0000313" key="2">
    <source>
        <dbReference type="Proteomes" id="UP000425960"/>
    </source>
</evidence>
<accession>A0A5K7ZQA9</accession>
<dbReference type="KEGG" id="dov:DSCO28_22460"/>
<organism evidence="1 2">
    <name type="scientific">Desulfosarcina ovata subsp. sediminis</name>
    <dbReference type="NCBI Taxonomy" id="885957"/>
    <lineage>
        <taxon>Bacteria</taxon>
        <taxon>Pseudomonadati</taxon>
        <taxon>Thermodesulfobacteriota</taxon>
        <taxon>Desulfobacteria</taxon>
        <taxon>Desulfobacterales</taxon>
        <taxon>Desulfosarcinaceae</taxon>
        <taxon>Desulfosarcina</taxon>
    </lineage>
</organism>
<dbReference type="InterPro" id="IPR007922">
    <property type="entry name" value="DciA-like"/>
</dbReference>
<sequence>MIMEKKRSSANALTPIGRVLETIIERCRSDSSGGILHLVQVWDKTVGPPISDNARPFAVNGSLLLVHVSSSVWLHQLRFLKTELIEKLNSALPGGAITDIKFKVGRL</sequence>
<evidence type="ECO:0008006" key="3">
    <source>
        <dbReference type="Google" id="ProtNLM"/>
    </source>
</evidence>
<dbReference type="Pfam" id="PF05258">
    <property type="entry name" value="DciA"/>
    <property type="match status" value="1"/>
</dbReference>
<name>A0A5K7ZQA9_9BACT</name>